<dbReference type="GO" id="GO:0015171">
    <property type="term" value="F:amino acid transmembrane transporter activity"/>
    <property type="evidence" value="ECO:0007669"/>
    <property type="project" value="TreeGrafter"/>
</dbReference>
<dbReference type="RefSeq" id="WP_075999618.1">
    <property type="nucleotide sequence ID" value="NZ_PKUS01000001.1"/>
</dbReference>
<name>A0A2N5X8F4_9GAMM</name>
<dbReference type="OrthoDB" id="9812084at2"/>
<dbReference type="Pfam" id="PF01810">
    <property type="entry name" value="LysE"/>
    <property type="match status" value="1"/>
</dbReference>
<protein>
    <submittedName>
        <fullName evidence="7">LysE family translocator</fullName>
    </submittedName>
</protein>
<dbReference type="EMBL" id="PKUS01000001">
    <property type="protein sequence ID" value="PLW70761.1"/>
    <property type="molecule type" value="Genomic_DNA"/>
</dbReference>
<dbReference type="GO" id="GO:0005886">
    <property type="term" value="C:plasma membrane"/>
    <property type="evidence" value="ECO:0007669"/>
    <property type="project" value="UniProtKB-SubCell"/>
</dbReference>
<feature type="transmembrane region" description="Helical" evidence="6">
    <location>
        <begin position="41"/>
        <end position="62"/>
    </location>
</feature>
<dbReference type="InterPro" id="IPR001123">
    <property type="entry name" value="LeuE-type"/>
</dbReference>
<keyword evidence="8" id="KW-1185">Reference proteome</keyword>
<evidence type="ECO:0000256" key="6">
    <source>
        <dbReference type="SAM" id="Phobius"/>
    </source>
</evidence>
<evidence type="ECO:0000256" key="2">
    <source>
        <dbReference type="ARBA" id="ARBA00022475"/>
    </source>
</evidence>
<evidence type="ECO:0000256" key="5">
    <source>
        <dbReference type="ARBA" id="ARBA00023136"/>
    </source>
</evidence>
<evidence type="ECO:0000256" key="3">
    <source>
        <dbReference type="ARBA" id="ARBA00022692"/>
    </source>
</evidence>
<accession>A0A2N5X8F4</accession>
<keyword evidence="5 6" id="KW-0472">Membrane</keyword>
<evidence type="ECO:0000313" key="8">
    <source>
        <dbReference type="Proteomes" id="UP000235005"/>
    </source>
</evidence>
<dbReference type="PANTHER" id="PTHR30086">
    <property type="entry name" value="ARGININE EXPORTER PROTEIN ARGO"/>
    <property type="match status" value="1"/>
</dbReference>
<evidence type="ECO:0000256" key="1">
    <source>
        <dbReference type="ARBA" id="ARBA00004651"/>
    </source>
</evidence>
<evidence type="ECO:0000313" key="7">
    <source>
        <dbReference type="EMBL" id="PLW70761.1"/>
    </source>
</evidence>
<comment type="subcellular location">
    <subcellularLocation>
        <location evidence="1">Cell membrane</location>
        <topology evidence="1">Multi-pass membrane protein</topology>
    </subcellularLocation>
</comment>
<dbReference type="PANTHER" id="PTHR30086:SF20">
    <property type="entry name" value="ARGININE EXPORTER PROTEIN ARGO-RELATED"/>
    <property type="match status" value="1"/>
</dbReference>
<dbReference type="AlphaFoldDB" id="A0A2N5X8F4"/>
<gene>
    <name evidence="7" type="ORF">C0039_01115</name>
</gene>
<keyword evidence="2" id="KW-1003">Cell membrane</keyword>
<proteinExistence type="predicted"/>
<evidence type="ECO:0000256" key="4">
    <source>
        <dbReference type="ARBA" id="ARBA00022989"/>
    </source>
</evidence>
<sequence>MSYELFTGLALFSLVSSITPGPNNLMLMASGANFGFRRTLPHMVGVALGFTAMVILVGLGLVGLFEMYPVSYELLKVVSIVYLGYLAWRIATAAAPAGDTQEQIDRGRPITFFQAVLFQWVNPKAWTMALTSLTVYAPSQDLWAVLAVALVFGTINLPCVSTWTLMGLHLQRLLTSRRRLVAFNFTMAVLLVGSLYPVLLD</sequence>
<feature type="transmembrane region" description="Helical" evidence="6">
    <location>
        <begin position="180"/>
        <end position="199"/>
    </location>
</feature>
<comment type="caution">
    <text evidence="7">The sequence shown here is derived from an EMBL/GenBank/DDBJ whole genome shotgun (WGS) entry which is preliminary data.</text>
</comment>
<reference evidence="7 8" key="1">
    <citation type="submission" date="2018-01" db="EMBL/GenBank/DDBJ databases">
        <title>The draft genome sequence of Halioglobus lutimaris HF004.</title>
        <authorList>
            <person name="Du Z.-J."/>
            <person name="Shi M.-J."/>
        </authorList>
    </citation>
    <scope>NUCLEOTIDE SEQUENCE [LARGE SCALE GENOMIC DNA]</scope>
    <source>
        <strain evidence="7 8">HF004</strain>
    </source>
</reference>
<dbReference type="GO" id="GO:0033228">
    <property type="term" value="P:cysteine export across plasma membrane"/>
    <property type="evidence" value="ECO:0007669"/>
    <property type="project" value="TreeGrafter"/>
</dbReference>
<keyword evidence="3 6" id="KW-0812">Transmembrane</keyword>
<feature type="transmembrane region" description="Helical" evidence="6">
    <location>
        <begin position="142"/>
        <end position="168"/>
    </location>
</feature>
<keyword evidence="4 6" id="KW-1133">Transmembrane helix</keyword>
<dbReference type="Proteomes" id="UP000235005">
    <property type="component" value="Unassembled WGS sequence"/>
</dbReference>
<organism evidence="7 8">
    <name type="scientific">Pseudohalioglobus lutimaris</name>
    <dbReference type="NCBI Taxonomy" id="1737061"/>
    <lineage>
        <taxon>Bacteria</taxon>
        <taxon>Pseudomonadati</taxon>
        <taxon>Pseudomonadota</taxon>
        <taxon>Gammaproteobacteria</taxon>
        <taxon>Cellvibrionales</taxon>
        <taxon>Halieaceae</taxon>
        <taxon>Pseudohalioglobus</taxon>
    </lineage>
</organism>